<evidence type="ECO:0000313" key="2">
    <source>
        <dbReference type="EMBL" id="CAH2087487.1"/>
    </source>
</evidence>
<reference evidence="2" key="1">
    <citation type="submission" date="2022-03" db="EMBL/GenBank/DDBJ databases">
        <authorList>
            <person name="Tunstrom K."/>
        </authorList>
    </citation>
    <scope>NUCLEOTIDE SEQUENCE</scope>
</reference>
<gene>
    <name evidence="2" type="ORF">EEDITHA_LOCUS3742</name>
</gene>
<keyword evidence="3" id="KW-1185">Reference proteome</keyword>
<evidence type="ECO:0000256" key="1">
    <source>
        <dbReference type="SAM" id="MobiDB-lite"/>
    </source>
</evidence>
<proteinExistence type="predicted"/>
<feature type="compositionally biased region" description="Low complexity" evidence="1">
    <location>
        <begin position="410"/>
        <end position="419"/>
    </location>
</feature>
<evidence type="ECO:0000313" key="3">
    <source>
        <dbReference type="Proteomes" id="UP001153954"/>
    </source>
</evidence>
<feature type="region of interest" description="Disordered" evidence="1">
    <location>
        <begin position="404"/>
        <end position="442"/>
    </location>
</feature>
<feature type="region of interest" description="Disordered" evidence="1">
    <location>
        <begin position="359"/>
        <end position="388"/>
    </location>
</feature>
<protein>
    <submittedName>
        <fullName evidence="2">Uncharacterized protein</fullName>
    </submittedName>
</protein>
<organism evidence="2 3">
    <name type="scientific">Euphydryas editha</name>
    <name type="common">Edith's checkerspot</name>
    <dbReference type="NCBI Taxonomy" id="104508"/>
    <lineage>
        <taxon>Eukaryota</taxon>
        <taxon>Metazoa</taxon>
        <taxon>Ecdysozoa</taxon>
        <taxon>Arthropoda</taxon>
        <taxon>Hexapoda</taxon>
        <taxon>Insecta</taxon>
        <taxon>Pterygota</taxon>
        <taxon>Neoptera</taxon>
        <taxon>Endopterygota</taxon>
        <taxon>Lepidoptera</taxon>
        <taxon>Glossata</taxon>
        <taxon>Ditrysia</taxon>
        <taxon>Papilionoidea</taxon>
        <taxon>Nymphalidae</taxon>
        <taxon>Nymphalinae</taxon>
        <taxon>Euphydryas</taxon>
    </lineage>
</organism>
<comment type="caution">
    <text evidence="2">The sequence shown here is derived from an EMBL/GenBank/DDBJ whole genome shotgun (WGS) entry which is preliminary data.</text>
</comment>
<feature type="compositionally biased region" description="Low complexity" evidence="1">
    <location>
        <begin position="359"/>
        <end position="370"/>
    </location>
</feature>
<dbReference type="EMBL" id="CAKOGL010000006">
    <property type="protein sequence ID" value="CAH2087487.1"/>
    <property type="molecule type" value="Genomic_DNA"/>
</dbReference>
<sequence>MAITSYDYAFDKNAPKSSCLKSSNINPISSTKISSTTNSSLASSNRYNKSKIDKYISPYLPDDRIQLLSRVTEKKFLHKNHDFMSSFPLAVNIYKANSDDLRSSKRNSRKVKKSVLTLPNEPTPLPQTCTVSDMNDSEYFNEDENVIKPKPKKRRAVQTRRKSRINDQIDLYNTKTKHYSQLDNLHKSSKDMLNFTGSDVRKSKRSNNNSNVKSNVNAHDVWTLLRNVNHFKFIPSPPVSQESSMISVKKVKKRKNNKQRNNRKDTRFIETCRTEEFAYISSFVESSRNSCSQSSFDRITVIEKQDEFEKITCNELETRVDKPTTPYKYHESMKSIQNIDRSMKSKSKQNHIRVHSVTSNNKNLNSKKLLPQGQSIPHQNINKKHNNNKTIYLNNFETIQDNLIEKNPNDDNNMNQNKINELDIRSNVSEKSDSSKEGIKKRKSKIISSKNLLEKLTPNESQQHVAGITKVVLSKGQNILLTKQIAALQRKPRVTTPVNSENPKVSLTLSEIKRKLRSIKFPLVILGKDQLSSEITVENYDPPQFAGLDEHIWPFMRLWCGESYHNLFDNINNTANYNLNCNLSDKTSSSPFDDKEKPITQIKPMRRIKNRMMQFMHKKSFIGTEVNYRQKQVNKVDIGVNTVNNMSSLKQEYTILKKDKKMPNKYSSNISYAKTKGKWASDFIENVIRKIKTGIYYSQDDKEENKELFNNMKEDGVQTDIESIETNPDFDNSVKNNFSNEIDSVVSIPGFDNRFSDLEIETLNNFNRVTVKHCVANIIVHFDVALSFENNRVLQIKQSYPCVQVSLNENQPTIFKCKTTIINAILPAELCSILPNIMKKIIRSNSKLALSTSAVDKNSNLSTITEITRCDSDSNKYSISVHNNPNLRINILSEGNFTPPYINKTIERKNIELKSSQLFNLANMKELLNGVNIKLLPLSDIRLINYLSYNNKPMQKLPLVDVTQNTERFRCKIVQPYLFSAKKILPLHENYSFMRIVENILSYQRLNMNASLSFNFEVALYKNSFNVNFVIPDIILPNFAIPKVKVDNLHNDLADNLVDVHKVSLTSNLNTYYAPKVTTKPLRTSKSDKHKSTVEFCVNNARTKKRGFVKLYKKCKSMSSILTHRSSMNLDKITNLEEFYLALGSGKMLSGVLDGNVGRKILSSIKEMKNWMSDITPRQALLVLLLANKKDTTNLVRYRPLILQGIAVNRITRASELDMEIEVIERENLNKWPQYEGITYLPASEENQDTLLEELCWIAKTTASDYQKHFDESSERLLKSLLEKRKKLNPSYLRVMARYVGLGLLKSSK</sequence>
<dbReference type="Proteomes" id="UP001153954">
    <property type="component" value="Unassembled WGS sequence"/>
</dbReference>
<accession>A0AAU9TPL1</accession>
<name>A0AAU9TPL1_EUPED</name>
<feature type="compositionally biased region" description="Basic and acidic residues" evidence="1">
    <location>
        <begin position="420"/>
        <end position="438"/>
    </location>
</feature>